<evidence type="ECO:0000313" key="4">
    <source>
        <dbReference type="Proteomes" id="UP000193922"/>
    </source>
</evidence>
<gene>
    <name evidence="3" type="ORF">DL89DRAFT_273367</name>
</gene>
<dbReference type="GeneID" id="63805705"/>
<keyword evidence="1" id="KW-0143">Chaperone</keyword>
<dbReference type="InterPro" id="IPR029827">
    <property type="entry name" value="JDP1-like"/>
</dbReference>
<proteinExistence type="predicted"/>
<dbReference type="STRING" id="61395.A0A1Y1VQ76"/>
<feature type="domain" description="J" evidence="2">
    <location>
        <begin position="5"/>
        <end position="66"/>
    </location>
</feature>
<dbReference type="InterPro" id="IPR036869">
    <property type="entry name" value="J_dom_sf"/>
</dbReference>
<protein>
    <submittedName>
        <fullName evidence="3">DnaJ-domain-containing protein</fullName>
    </submittedName>
</protein>
<dbReference type="OrthoDB" id="436519at2759"/>
<dbReference type="EMBL" id="MCFD01000201">
    <property type="protein sequence ID" value="ORX63458.1"/>
    <property type="molecule type" value="Genomic_DNA"/>
</dbReference>
<dbReference type="InterPro" id="IPR001623">
    <property type="entry name" value="DnaJ_domain"/>
</dbReference>
<dbReference type="SMART" id="SM00271">
    <property type="entry name" value="DnaJ"/>
    <property type="match status" value="1"/>
</dbReference>
<dbReference type="PANTHER" id="PTHR44500:SF1">
    <property type="entry name" value="DNAJ HOMOLOG SUBFAMILY C MEMBER 12"/>
    <property type="match status" value="1"/>
</dbReference>
<reference evidence="3 4" key="1">
    <citation type="submission" date="2016-07" db="EMBL/GenBank/DDBJ databases">
        <title>Pervasive Adenine N6-methylation of Active Genes in Fungi.</title>
        <authorList>
            <consortium name="DOE Joint Genome Institute"/>
            <person name="Mondo S.J."/>
            <person name="Dannebaum R.O."/>
            <person name="Kuo R.C."/>
            <person name="Labutti K."/>
            <person name="Haridas S."/>
            <person name="Kuo A."/>
            <person name="Salamov A."/>
            <person name="Ahrendt S.R."/>
            <person name="Lipzen A."/>
            <person name="Sullivan W."/>
            <person name="Andreopoulos W.B."/>
            <person name="Clum A."/>
            <person name="Lindquist E."/>
            <person name="Daum C."/>
            <person name="Ramamoorthy G.K."/>
            <person name="Gryganskyi A."/>
            <person name="Culley D."/>
            <person name="Magnuson J.K."/>
            <person name="James T.Y."/>
            <person name="O'Malley M.A."/>
            <person name="Stajich J.E."/>
            <person name="Spatafora J.W."/>
            <person name="Visel A."/>
            <person name="Grigoriev I.V."/>
        </authorList>
    </citation>
    <scope>NUCLEOTIDE SEQUENCE [LARGE SCALE GENOMIC DNA]</scope>
    <source>
        <strain evidence="3 4">ATCC 12442</strain>
    </source>
</reference>
<name>A0A1Y1VQ76_9FUNG</name>
<evidence type="ECO:0000259" key="2">
    <source>
        <dbReference type="PROSITE" id="PS50076"/>
    </source>
</evidence>
<dbReference type="Gene3D" id="1.10.287.110">
    <property type="entry name" value="DnaJ domain"/>
    <property type="match status" value="1"/>
</dbReference>
<accession>A0A1Y1VQ76</accession>
<evidence type="ECO:0000313" key="3">
    <source>
        <dbReference type="EMBL" id="ORX63458.1"/>
    </source>
</evidence>
<comment type="caution">
    <text evidence="3">The sequence shown here is derived from an EMBL/GenBank/DDBJ whole genome shotgun (WGS) entry which is preliminary data.</text>
</comment>
<dbReference type="PANTHER" id="PTHR44500">
    <property type="entry name" value="DNAJ HOMOLOG SUBFAMILY C MEMBER 12"/>
    <property type="match status" value="1"/>
</dbReference>
<sequence>MDDLDFYDILECAPHSSLADIHTQYYKLAKRHHPDKTEKSALWEKIRAAHEVLGDEKQRALYDRWRASRVPVPFEKYRQTAQAHAVHWSFSGQRAISDSSARQWWEWREQGNRVPDLYERFRNYEI</sequence>
<dbReference type="Pfam" id="PF00226">
    <property type="entry name" value="DnaJ"/>
    <property type="match status" value="1"/>
</dbReference>
<keyword evidence="4" id="KW-1185">Reference proteome</keyword>
<dbReference type="AlphaFoldDB" id="A0A1Y1VQ76"/>
<dbReference type="SUPFAM" id="SSF46565">
    <property type="entry name" value="Chaperone J-domain"/>
    <property type="match status" value="1"/>
</dbReference>
<dbReference type="PROSITE" id="PS50076">
    <property type="entry name" value="DNAJ_2"/>
    <property type="match status" value="1"/>
</dbReference>
<dbReference type="CDD" id="cd06257">
    <property type="entry name" value="DnaJ"/>
    <property type="match status" value="1"/>
</dbReference>
<evidence type="ECO:0000256" key="1">
    <source>
        <dbReference type="ARBA" id="ARBA00023186"/>
    </source>
</evidence>
<organism evidence="3 4">
    <name type="scientific">Linderina pennispora</name>
    <dbReference type="NCBI Taxonomy" id="61395"/>
    <lineage>
        <taxon>Eukaryota</taxon>
        <taxon>Fungi</taxon>
        <taxon>Fungi incertae sedis</taxon>
        <taxon>Zoopagomycota</taxon>
        <taxon>Kickxellomycotina</taxon>
        <taxon>Kickxellomycetes</taxon>
        <taxon>Kickxellales</taxon>
        <taxon>Kickxellaceae</taxon>
        <taxon>Linderina</taxon>
    </lineage>
</organism>
<dbReference type="Proteomes" id="UP000193922">
    <property type="component" value="Unassembled WGS sequence"/>
</dbReference>
<dbReference type="RefSeq" id="XP_040738950.1">
    <property type="nucleotide sequence ID" value="XM_040889057.1"/>
</dbReference>
<dbReference type="GO" id="GO:0005737">
    <property type="term" value="C:cytoplasm"/>
    <property type="evidence" value="ECO:0007669"/>
    <property type="project" value="TreeGrafter"/>
</dbReference>